<organism evidence="6">
    <name type="scientific">Trepomonas sp. PC1</name>
    <dbReference type="NCBI Taxonomy" id="1076344"/>
    <lineage>
        <taxon>Eukaryota</taxon>
        <taxon>Metamonada</taxon>
        <taxon>Diplomonadida</taxon>
        <taxon>Hexamitidae</taxon>
        <taxon>Hexamitinae</taxon>
        <taxon>Trepomonas</taxon>
    </lineage>
</organism>
<dbReference type="PROSITE" id="PS50011">
    <property type="entry name" value="PROTEIN_KINASE_DOM"/>
    <property type="match status" value="1"/>
</dbReference>
<accession>A0A146KE51</accession>
<name>A0A146KE51_9EUKA</name>
<dbReference type="Pfam" id="PF00069">
    <property type="entry name" value="Pkinase"/>
    <property type="match status" value="1"/>
</dbReference>
<dbReference type="GO" id="GO:0005776">
    <property type="term" value="C:autophagosome"/>
    <property type="evidence" value="ECO:0007669"/>
    <property type="project" value="TreeGrafter"/>
</dbReference>
<dbReference type="EMBL" id="GDID01001839">
    <property type="protein sequence ID" value="JAP94767.1"/>
    <property type="molecule type" value="Transcribed_RNA"/>
</dbReference>
<dbReference type="InterPro" id="IPR000719">
    <property type="entry name" value="Prot_kinase_dom"/>
</dbReference>
<protein>
    <submittedName>
        <fullName evidence="6">Protein kinase domain-containing protein</fullName>
    </submittedName>
</protein>
<reference evidence="6" key="1">
    <citation type="submission" date="2015-07" db="EMBL/GenBank/DDBJ databases">
        <title>Adaptation to a free-living lifestyle via gene acquisitions in the diplomonad Trepomonas sp. PC1.</title>
        <authorList>
            <person name="Xu F."/>
            <person name="Jerlstrom-Hultqvist J."/>
            <person name="Kolisko M."/>
            <person name="Simpson A.G.B."/>
            <person name="Roger A.J."/>
            <person name="Svard S.G."/>
            <person name="Andersson J.O."/>
        </authorList>
    </citation>
    <scope>NUCLEOTIDE SEQUENCE</scope>
    <source>
        <strain evidence="6">PC1</strain>
    </source>
</reference>
<feature type="non-terminal residue" evidence="6">
    <location>
        <position position="487"/>
    </location>
</feature>
<dbReference type="InterPro" id="IPR045269">
    <property type="entry name" value="Atg1-like"/>
</dbReference>
<dbReference type="Gene3D" id="1.10.510.10">
    <property type="entry name" value="Transferase(Phosphotransferase) domain 1"/>
    <property type="match status" value="2"/>
</dbReference>
<feature type="domain" description="Protein kinase" evidence="5">
    <location>
        <begin position="1"/>
        <end position="316"/>
    </location>
</feature>
<keyword evidence="1" id="KW-0808">Transferase</keyword>
<dbReference type="SUPFAM" id="SSF56112">
    <property type="entry name" value="Protein kinase-like (PK-like)"/>
    <property type="match status" value="1"/>
</dbReference>
<dbReference type="PANTHER" id="PTHR24348">
    <property type="entry name" value="SERINE/THREONINE-PROTEIN KINASE UNC-51-RELATED"/>
    <property type="match status" value="1"/>
</dbReference>
<dbReference type="PANTHER" id="PTHR24348:SF22">
    <property type="entry name" value="NON-SPECIFIC SERINE_THREONINE PROTEIN KINASE"/>
    <property type="match status" value="1"/>
</dbReference>
<evidence type="ECO:0000256" key="2">
    <source>
        <dbReference type="ARBA" id="ARBA00022741"/>
    </source>
</evidence>
<evidence type="ECO:0000313" key="6">
    <source>
        <dbReference type="EMBL" id="JAP94767.1"/>
    </source>
</evidence>
<keyword evidence="2" id="KW-0547">Nucleotide-binding</keyword>
<sequence>KKQELQREINILQQLQHANIMKCYGFFEVPLQPNEFYQLLELIDGVELLDFIDAQFNLGENVDLYSNIKLTNQNKKDIKTSKYIEFTEKIINKNEKQSNIKEIFTKEICELLGEHHLQRVTEKPTISMKQQDNTITNLRYGATQAPPIDYEIQEKYFQRVCSIFIQILDVLIYLQEKHLIHRDLKPANIMITNDYQVKFIDFGTAVTEPTQETGVGTAGYQSPQQSNAFRLNPIPFYDCKSDLWSVGVIFYQMVFGYIPFAVSNTLLDDAVLRNALYLPPQIICEYVDKSVLQILDYIFVPDAQRRPTAQQVKKFFLKTFKGSDKECFCIKICLVGDKQSNKHQLFAKLMNQLKPQSQYGTRIFMLNDLPVKVDLWCSDEKPERLQMKQLQNQDIYVLVQNQNSQPLQHIIGKLDLIQSINYQVINNMDIKKPIQKVYDLQDIKIERQFTVSQGTNFNQLLKDLIITNLSSKYYKVEQIVEGAEIEV</sequence>
<proteinExistence type="predicted"/>
<dbReference type="GO" id="GO:0010506">
    <property type="term" value="P:regulation of autophagy"/>
    <property type="evidence" value="ECO:0007669"/>
    <property type="project" value="InterPro"/>
</dbReference>
<dbReference type="GO" id="GO:0000407">
    <property type="term" value="C:phagophore assembly site"/>
    <property type="evidence" value="ECO:0007669"/>
    <property type="project" value="TreeGrafter"/>
</dbReference>
<keyword evidence="4" id="KW-0067">ATP-binding</keyword>
<dbReference type="GO" id="GO:0005524">
    <property type="term" value="F:ATP binding"/>
    <property type="evidence" value="ECO:0007669"/>
    <property type="project" value="UniProtKB-KW"/>
</dbReference>
<dbReference type="GO" id="GO:0016020">
    <property type="term" value="C:membrane"/>
    <property type="evidence" value="ECO:0007669"/>
    <property type="project" value="TreeGrafter"/>
</dbReference>
<feature type="non-terminal residue" evidence="6">
    <location>
        <position position="1"/>
    </location>
</feature>
<dbReference type="SMART" id="SM00220">
    <property type="entry name" value="S_TKc"/>
    <property type="match status" value="1"/>
</dbReference>
<dbReference type="GO" id="GO:0005829">
    <property type="term" value="C:cytosol"/>
    <property type="evidence" value="ECO:0007669"/>
    <property type="project" value="TreeGrafter"/>
</dbReference>
<evidence type="ECO:0000256" key="1">
    <source>
        <dbReference type="ARBA" id="ARBA00022679"/>
    </source>
</evidence>
<evidence type="ECO:0000259" key="5">
    <source>
        <dbReference type="PROSITE" id="PS50011"/>
    </source>
</evidence>
<evidence type="ECO:0000256" key="3">
    <source>
        <dbReference type="ARBA" id="ARBA00022777"/>
    </source>
</evidence>
<keyword evidence="3 6" id="KW-0418">Kinase</keyword>
<dbReference type="AlphaFoldDB" id="A0A146KE51"/>
<dbReference type="GO" id="GO:0000045">
    <property type="term" value="P:autophagosome assembly"/>
    <property type="evidence" value="ECO:0007669"/>
    <property type="project" value="TreeGrafter"/>
</dbReference>
<dbReference type="InterPro" id="IPR011009">
    <property type="entry name" value="Kinase-like_dom_sf"/>
</dbReference>
<dbReference type="PROSITE" id="PS00108">
    <property type="entry name" value="PROTEIN_KINASE_ST"/>
    <property type="match status" value="1"/>
</dbReference>
<evidence type="ECO:0000256" key="4">
    <source>
        <dbReference type="ARBA" id="ARBA00022840"/>
    </source>
</evidence>
<dbReference type="InterPro" id="IPR008271">
    <property type="entry name" value="Ser/Thr_kinase_AS"/>
</dbReference>
<gene>
    <name evidence="6" type="ORF">TPC1_12468</name>
</gene>
<dbReference type="GO" id="GO:0004674">
    <property type="term" value="F:protein serine/threonine kinase activity"/>
    <property type="evidence" value="ECO:0007669"/>
    <property type="project" value="InterPro"/>
</dbReference>